<keyword evidence="5" id="KW-0067">ATP-binding</keyword>
<dbReference type="Pfam" id="PF01061">
    <property type="entry name" value="ABC2_membrane"/>
    <property type="match status" value="1"/>
</dbReference>
<dbReference type="InParanoid" id="C5LZ41"/>
<dbReference type="AlphaFoldDB" id="C5LZ41"/>
<dbReference type="EMBL" id="GG686838">
    <property type="protein sequence ID" value="EEQ98050.1"/>
    <property type="molecule type" value="Genomic_DNA"/>
</dbReference>
<dbReference type="CDD" id="cd03213">
    <property type="entry name" value="ABCG_EPDR"/>
    <property type="match status" value="1"/>
</dbReference>
<evidence type="ECO:0000256" key="8">
    <source>
        <dbReference type="SAM" id="Phobius"/>
    </source>
</evidence>
<dbReference type="InterPro" id="IPR027417">
    <property type="entry name" value="P-loop_NTPase"/>
</dbReference>
<dbReference type="Proteomes" id="UP000007800">
    <property type="component" value="Unassembled WGS sequence"/>
</dbReference>
<dbReference type="OMA" id="NFMAFLH"/>
<dbReference type="InterPro" id="IPR003593">
    <property type="entry name" value="AAA+_ATPase"/>
</dbReference>
<evidence type="ECO:0000259" key="9">
    <source>
        <dbReference type="PROSITE" id="PS50893"/>
    </source>
</evidence>
<feature type="transmembrane region" description="Helical" evidence="8">
    <location>
        <begin position="572"/>
        <end position="599"/>
    </location>
</feature>
<reference evidence="10 11" key="1">
    <citation type="submission" date="2008-07" db="EMBL/GenBank/DDBJ databases">
        <authorList>
            <person name="El-Sayed N."/>
            <person name="Caler E."/>
            <person name="Inman J."/>
            <person name="Amedeo P."/>
            <person name="Hass B."/>
            <person name="Wortman J."/>
        </authorList>
    </citation>
    <scope>NUCLEOTIDE SEQUENCE [LARGE SCALE GENOMIC DNA]</scope>
    <source>
        <strain evidence="11">ATCC 50983 / TXsc</strain>
    </source>
</reference>
<dbReference type="SUPFAM" id="SSF52540">
    <property type="entry name" value="P-loop containing nucleoside triphosphate hydrolases"/>
    <property type="match status" value="1"/>
</dbReference>
<organism evidence="11">
    <name type="scientific">Perkinsus marinus (strain ATCC 50983 / TXsc)</name>
    <dbReference type="NCBI Taxonomy" id="423536"/>
    <lineage>
        <taxon>Eukaryota</taxon>
        <taxon>Sar</taxon>
        <taxon>Alveolata</taxon>
        <taxon>Perkinsozoa</taxon>
        <taxon>Perkinsea</taxon>
        <taxon>Perkinsida</taxon>
        <taxon>Perkinsidae</taxon>
        <taxon>Perkinsus</taxon>
    </lineage>
</organism>
<feature type="transmembrane region" description="Helical" evidence="8">
    <location>
        <begin position="513"/>
        <end position="531"/>
    </location>
</feature>
<evidence type="ECO:0000313" key="11">
    <source>
        <dbReference type="Proteomes" id="UP000007800"/>
    </source>
</evidence>
<dbReference type="OrthoDB" id="184675at2759"/>
<keyword evidence="4" id="KW-0547">Nucleotide-binding</keyword>
<evidence type="ECO:0000256" key="7">
    <source>
        <dbReference type="ARBA" id="ARBA00023136"/>
    </source>
</evidence>
<dbReference type="Gene3D" id="3.40.50.300">
    <property type="entry name" value="P-loop containing nucleotide triphosphate hydrolases"/>
    <property type="match status" value="1"/>
</dbReference>
<dbReference type="GeneID" id="9040477"/>
<proteinExistence type="predicted"/>
<dbReference type="SMART" id="SM00382">
    <property type="entry name" value="AAA"/>
    <property type="match status" value="1"/>
</dbReference>
<dbReference type="GO" id="GO:0016020">
    <property type="term" value="C:membrane"/>
    <property type="evidence" value="ECO:0007669"/>
    <property type="project" value="UniProtKB-SubCell"/>
</dbReference>
<dbReference type="Pfam" id="PF00005">
    <property type="entry name" value="ABC_tran"/>
    <property type="match status" value="1"/>
</dbReference>
<feature type="transmembrane region" description="Helical" evidence="8">
    <location>
        <begin position="362"/>
        <end position="382"/>
    </location>
</feature>
<keyword evidence="7 8" id="KW-0472">Membrane</keyword>
<evidence type="ECO:0000256" key="5">
    <source>
        <dbReference type="ARBA" id="ARBA00022840"/>
    </source>
</evidence>
<name>C5LZ41_PERM5</name>
<dbReference type="PANTHER" id="PTHR48041">
    <property type="entry name" value="ABC TRANSPORTER G FAMILY MEMBER 28"/>
    <property type="match status" value="1"/>
</dbReference>
<evidence type="ECO:0000256" key="3">
    <source>
        <dbReference type="ARBA" id="ARBA00022692"/>
    </source>
</evidence>
<evidence type="ECO:0000256" key="2">
    <source>
        <dbReference type="ARBA" id="ARBA00022448"/>
    </source>
</evidence>
<dbReference type="RefSeq" id="XP_002765333.1">
    <property type="nucleotide sequence ID" value="XM_002765287.1"/>
</dbReference>
<gene>
    <name evidence="10" type="ORF">Pmar_PMAR016129</name>
</gene>
<protein>
    <submittedName>
        <fullName evidence="10">Protein white, putative</fullName>
    </submittedName>
</protein>
<sequence length="607" mass="67935">MDPSINGRGDLETGVETFSGGKLHFPLPERVPSLGWKGINFTVGKRKILKDCSGVIHPGEFTAVMGPSGSGKTTLMNILSGRQNPSGRNLKVEGVVTLDGRVTAPSKFRDSIAYVMQEDALVSTSTPREILEFAATLKLDKSKQEIKTIVDDMLEYLRLTSCQTTMVGNQLTRGISGGERKRTSIGVELITQPSMIFLDEPLTGLDSYAAVTTSRILKGLARLGVTVLMTVHQPSSEVFELFDKVMVISEGEIAYHGLRTSLSDFFIKHAKLTCPPHYNLADFTLYTLQTERPEVIAGLVQAYKAEISDGRDANGSTLEKDVPDGAAHTRNIKPPYRAGLHKQFHMLALREFKAVMREPSVFIIRYIVVLFTTLLLGCIFHNAGRPGSELFWLMNVRLFQPYFSAVVMMCLMQLFGPAQTAIIRYPEQRMVFLREYTSGMYSVIPYVVSKTMVELPLALLECFLQVVAFYWIVNLQGNFVLWLLLLWLLNLVSTSLAQLLGATTSTITRAMQLMPLLFMPQIAFSGLFISLDRVPVWLRWGQYISYLKYGVNLGYFIEFGFDMPTLAKMNSIYANLLGLDIGVLLGMLILFRILTIVVLRRKARYVH</sequence>
<evidence type="ECO:0000256" key="1">
    <source>
        <dbReference type="ARBA" id="ARBA00004141"/>
    </source>
</evidence>
<dbReference type="InterPro" id="IPR003439">
    <property type="entry name" value="ABC_transporter-like_ATP-bd"/>
</dbReference>
<dbReference type="InterPro" id="IPR013525">
    <property type="entry name" value="ABC2_TM"/>
</dbReference>
<dbReference type="GO" id="GO:0016887">
    <property type="term" value="F:ATP hydrolysis activity"/>
    <property type="evidence" value="ECO:0007669"/>
    <property type="project" value="InterPro"/>
</dbReference>
<feature type="transmembrane region" description="Helical" evidence="8">
    <location>
        <begin position="455"/>
        <end position="473"/>
    </location>
</feature>
<keyword evidence="2" id="KW-0813">Transport</keyword>
<dbReference type="GO" id="GO:0140359">
    <property type="term" value="F:ABC-type transporter activity"/>
    <property type="evidence" value="ECO:0007669"/>
    <property type="project" value="InterPro"/>
</dbReference>
<keyword evidence="6 8" id="KW-1133">Transmembrane helix</keyword>
<comment type="subcellular location">
    <subcellularLocation>
        <location evidence="1">Membrane</location>
        <topology evidence="1">Multi-pass membrane protein</topology>
    </subcellularLocation>
</comment>
<dbReference type="PROSITE" id="PS50893">
    <property type="entry name" value="ABC_TRANSPORTER_2"/>
    <property type="match status" value="1"/>
</dbReference>
<evidence type="ECO:0000256" key="6">
    <source>
        <dbReference type="ARBA" id="ARBA00022989"/>
    </source>
</evidence>
<feature type="domain" description="ABC transporter" evidence="9">
    <location>
        <begin position="34"/>
        <end position="275"/>
    </location>
</feature>
<evidence type="ECO:0000313" key="10">
    <source>
        <dbReference type="EMBL" id="EEQ98050.1"/>
    </source>
</evidence>
<accession>C5LZ41</accession>
<dbReference type="GO" id="GO:0005524">
    <property type="term" value="F:ATP binding"/>
    <property type="evidence" value="ECO:0007669"/>
    <property type="project" value="UniProtKB-KW"/>
</dbReference>
<dbReference type="PANTHER" id="PTHR48041:SF139">
    <property type="entry name" value="PROTEIN SCARLET"/>
    <property type="match status" value="1"/>
</dbReference>
<evidence type="ECO:0000256" key="4">
    <source>
        <dbReference type="ARBA" id="ARBA00022741"/>
    </source>
</evidence>
<keyword evidence="3 8" id="KW-0812">Transmembrane</keyword>
<feature type="transmembrane region" description="Helical" evidence="8">
    <location>
        <begin position="479"/>
        <end position="501"/>
    </location>
</feature>
<feature type="transmembrane region" description="Helical" evidence="8">
    <location>
        <begin position="402"/>
        <end position="425"/>
    </location>
</feature>
<keyword evidence="11" id="KW-1185">Reference proteome</keyword>
<dbReference type="InterPro" id="IPR050352">
    <property type="entry name" value="ABCG_transporters"/>
</dbReference>